<dbReference type="AlphaFoldDB" id="A0A2N0S500"/>
<feature type="transmembrane region" description="Helical" evidence="2">
    <location>
        <begin position="12"/>
        <end position="34"/>
    </location>
</feature>
<dbReference type="VEuPathDB" id="FungiDB:RhiirA1_391165"/>
<evidence type="ECO:0000256" key="1">
    <source>
        <dbReference type="SAM" id="MobiDB-lite"/>
    </source>
</evidence>
<evidence type="ECO:0000256" key="2">
    <source>
        <dbReference type="SAM" id="Phobius"/>
    </source>
</evidence>
<dbReference type="VEuPathDB" id="FungiDB:FUN_004489"/>
<dbReference type="EMBL" id="LLXH01000208">
    <property type="protein sequence ID" value="PKC70642.1"/>
    <property type="molecule type" value="Genomic_DNA"/>
</dbReference>
<comment type="caution">
    <text evidence="3">The sequence shown here is derived from an EMBL/GenBank/DDBJ whole genome shotgun (WGS) entry which is preliminary data.</text>
</comment>
<keyword evidence="2" id="KW-1133">Transmembrane helix</keyword>
<accession>A0A2N0S500</accession>
<keyword evidence="2" id="KW-0472">Membrane</keyword>
<feature type="region of interest" description="Disordered" evidence="1">
    <location>
        <begin position="117"/>
        <end position="138"/>
    </location>
</feature>
<gene>
    <name evidence="3" type="ORF">RhiirA1_391165</name>
</gene>
<sequence>MKPSQPSVLVIYNLYTTYSFFFMSLSTLSKPALVKDGKRLQKFMQQQMTSPKQIPDASKSVEDQPMEIEILEAPKMPKHQLKVAAQQEEPIKNLSTTATPFTPKGKQKRVLYADMVKQDPKDDVSRSSSPSPSGVKREKLRPFLKLTLAKVLLRLPRNNQLPLSLKLLVPL</sequence>
<evidence type="ECO:0000313" key="4">
    <source>
        <dbReference type="Proteomes" id="UP000232688"/>
    </source>
</evidence>
<name>A0A2N0S500_9GLOM</name>
<keyword evidence="2" id="KW-0812">Transmembrane</keyword>
<dbReference type="Proteomes" id="UP000232688">
    <property type="component" value="Unassembled WGS sequence"/>
</dbReference>
<proteinExistence type="predicted"/>
<reference evidence="3 4" key="2">
    <citation type="submission" date="2017-10" db="EMBL/GenBank/DDBJ databases">
        <title>Genome analyses suggest a sexual origin of heterokaryosis in a supposedly ancient asexual fungus.</title>
        <authorList>
            <person name="Corradi N."/>
            <person name="Sedzielewska K."/>
            <person name="Noel J."/>
            <person name="Charron P."/>
            <person name="Farinelli L."/>
            <person name="Marton T."/>
            <person name="Kruger M."/>
            <person name="Pelin A."/>
            <person name="Brachmann A."/>
            <person name="Corradi N."/>
        </authorList>
    </citation>
    <scope>NUCLEOTIDE SEQUENCE [LARGE SCALE GENOMIC DNA]</scope>
    <source>
        <strain evidence="3 4">A1</strain>
    </source>
</reference>
<evidence type="ECO:0000313" key="3">
    <source>
        <dbReference type="EMBL" id="PKC70642.1"/>
    </source>
</evidence>
<protein>
    <submittedName>
        <fullName evidence="3">Uncharacterized protein</fullName>
    </submittedName>
</protein>
<reference evidence="3 4" key="1">
    <citation type="submission" date="2017-10" db="EMBL/GenBank/DDBJ databases">
        <title>Extensive intraspecific genome diversity in a model arbuscular mycorrhizal fungus.</title>
        <authorList>
            <person name="Chen E.C.H."/>
            <person name="Morin E."/>
            <person name="Baudet D."/>
            <person name="Noel J."/>
            <person name="Ndikumana S."/>
            <person name="Charron P."/>
            <person name="St-Onge C."/>
            <person name="Giorgi J."/>
            <person name="Grigoriev I.V."/>
            <person name="Roux C."/>
            <person name="Martin F.M."/>
            <person name="Corradi N."/>
        </authorList>
    </citation>
    <scope>NUCLEOTIDE SEQUENCE [LARGE SCALE GENOMIC DNA]</scope>
    <source>
        <strain evidence="3 4">A1</strain>
    </source>
</reference>
<organism evidence="3 4">
    <name type="scientific">Rhizophagus irregularis</name>
    <dbReference type="NCBI Taxonomy" id="588596"/>
    <lineage>
        <taxon>Eukaryota</taxon>
        <taxon>Fungi</taxon>
        <taxon>Fungi incertae sedis</taxon>
        <taxon>Mucoromycota</taxon>
        <taxon>Glomeromycotina</taxon>
        <taxon>Glomeromycetes</taxon>
        <taxon>Glomerales</taxon>
        <taxon>Glomeraceae</taxon>
        <taxon>Rhizophagus</taxon>
    </lineage>
</organism>